<protein>
    <submittedName>
        <fullName evidence="1">Uncharacterized protein</fullName>
    </submittedName>
</protein>
<organism evidence="1 2">
    <name type="scientific">Dreissena polymorpha</name>
    <name type="common">Zebra mussel</name>
    <name type="synonym">Mytilus polymorpha</name>
    <dbReference type="NCBI Taxonomy" id="45954"/>
    <lineage>
        <taxon>Eukaryota</taxon>
        <taxon>Metazoa</taxon>
        <taxon>Spiralia</taxon>
        <taxon>Lophotrochozoa</taxon>
        <taxon>Mollusca</taxon>
        <taxon>Bivalvia</taxon>
        <taxon>Autobranchia</taxon>
        <taxon>Heteroconchia</taxon>
        <taxon>Euheterodonta</taxon>
        <taxon>Imparidentia</taxon>
        <taxon>Neoheterodontei</taxon>
        <taxon>Myida</taxon>
        <taxon>Dreissenoidea</taxon>
        <taxon>Dreissenidae</taxon>
        <taxon>Dreissena</taxon>
    </lineage>
</organism>
<sequence length="67" mass="7602">MSVRGELQHPFQLIKHRSNVCEKIITSQHLESECESVDGMAINFQLEACQDTSLTTQKVKHLICTDT</sequence>
<dbReference type="EMBL" id="JAIWYP010000001">
    <property type="protein sequence ID" value="KAH3877501.1"/>
    <property type="molecule type" value="Genomic_DNA"/>
</dbReference>
<proteinExistence type="predicted"/>
<reference evidence="1" key="1">
    <citation type="journal article" date="2019" name="bioRxiv">
        <title>The Genome of the Zebra Mussel, Dreissena polymorpha: A Resource for Invasive Species Research.</title>
        <authorList>
            <person name="McCartney M.A."/>
            <person name="Auch B."/>
            <person name="Kono T."/>
            <person name="Mallez S."/>
            <person name="Zhang Y."/>
            <person name="Obille A."/>
            <person name="Becker A."/>
            <person name="Abrahante J.E."/>
            <person name="Garbe J."/>
            <person name="Badalamenti J.P."/>
            <person name="Herman A."/>
            <person name="Mangelson H."/>
            <person name="Liachko I."/>
            <person name="Sullivan S."/>
            <person name="Sone E.D."/>
            <person name="Koren S."/>
            <person name="Silverstein K.A.T."/>
            <person name="Beckman K.B."/>
            <person name="Gohl D.M."/>
        </authorList>
    </citation>
    <scope>NUCLEOTIDE SEQUENCE</scope>
    <source>
        <strain evidence="1">Duluth1</strain>
        <tissue evidence="1">Whole animal</tissue>
    </source>
</reference>
<comment type="caution">
    <text evidence="1">The sequence shown here is derived from an EMBL/GenBank/DDBJ whole genome shotgun (WGS) entry which is preliminary data.</text>
</comment>
<name>A0A9D4RQB0_DREPO</name>
<dbReference type="Proteomes" id="UP000828390">
    <property type="component" value="Unassembled WGS sequence"/>
</dbReference>
<gene>
    <name evidence="1" type="ORF">DPMN_001373</name>
</gene>
<keyword evidence="2" id="KW-1185">Reference proteome</keyword>
<dbReference type="AlphaFoldDB" id="A0A9D4RQB0"/>
<accession>A0A9D4RQB0</accession>
<evidence type="ECO:0000313" key="1">
    <source>
        <dbReference type="EMBL" id="KAH3877501.1"/>
    </source>
</evidence>
<reference evidence="1" key="2">
    <citation type="submission" date="2020-11" db="EMBL/GenBank/DDBJ databases">
        <authorList>
            <person name="McCartney M.A."/>
            <person name="Auch B."/>
            <person name="Kono T."/>
            <person name="Mallez S."/>
            <person name="Becker A."/>
            <person name="Gohl D.M."/>
            <person name="Silverstein K.A.T."/>
            <person name="Koren S."/>
            <person name="Bechman K.B."/>
            <person name="Herman A."/>
            <person name="Abrahante J.E."/>
            <person name="Garbe J."/>
        </authorList>
    </citation>
    <scope>NUCLEOTIDE SEQUENCE</scope>
    <source>
        <strain evidence="1">Duluth1</strain>
        <tissue evidence="1">Whole animal</tissue>
    </source>
</reference>
<evidence type="ECO:0000313" key="2">
    <source>
        <dbReference type="Proteomes" id="UP000828390"/>
    </source>
</evidence>